<protein>
    <submittedName>
        <fullName evidence="2">Uncharacterized protein</fullName>
    </submittedName>
</protein>
<feature type="region of interest" description="Disordered" evidence="1">
    <location>
        <begin position="358"/>
        <end position="394"/>
    </location>
</feature>
<reference evidence="2 3" key="1">
    <citation type="submission" date="2019-06" db="EMBL/GenBank/DDBJ databases">
        <title>Mycoplasma falconis type strain whole genome sequence.</title>
        <authorList>
            <person name="Spergser J."/>
        </authorList>
    </citation>
    <scope>NUCLEOTIDE SEQUENCE [LARGE SCALE GENOMIC DNA]</scope>
    <source>
        <strain evidence="2 3">ATCC 51372</strain>
    </source>
</reference>
<feature type="compositionally biased region" description="Polar residues" evidence="1">
    <location>
        <begin position="366"/>
        <end position="379"/>
    </location>
</feature>
<evidence type="ECO:0000313" key="3">
    <source>
        <dbReference type="Proteomes" id="UP000319776"/>
    </source>
</evidence>
<dbReference type="EMBL" id="VFSS01000003">
    <property type="protein sequence ID" value="TPE57564.1"/>
    <property type="molecule type" value="Genomic_DNA"/>
</dbReference>
<organism evidence="2 3">
    <name type="scientific">[Mycoplasma] falconis</name>
    <dbReference type="NCBI Taxonomy" id="92403"/>
    <lineage>
        <taxon>Bacteria</taxon>
        <taxon>Bacillati</taxon>
        <taxon>Mycoplasmatota</taxon>
        <taxon>Mycoplasmoidales</taxon>
        <taxon>Metamycoplasmataceae</taxon>
        <taxon>Metamycoplasma</taxon>
    </lineage>
</organism>
<evidence type="ECO:0000313" key="2">
    <source>
        <dbReference type="EMBL" id="TPE57564.1"/>
    </source>
</evidence>
<gene>
    <name evidence="2" type="ORF">FJO69_01365</name>
</gene>
<dbReference type="RefSeq" id="WP_140781216.1">
    <property type="nucleotide sequence ID" value="NZ_VFSS01000003.1"/>
</dbReference>
<dbReference type="Proteomes" id="UP000319776">
    <property type="component" value="Unassembled WGS sequence"/>
</dbReference>
<feature type="compositionally biased region" description="Acidic residues" evidence="1">
    <location>
        <begin position="381"/>
        <end position="394"/>
    </location>
</feature>
<comment type="caution">
    <text evidence="2">The sequence shown here is derived from an EMBL/GenBank/DDBJ whole genome shotgun (WGS) entry which is preliminary data.</text>
</comment>
<keyword evidence="3" id="KW-1185">Reference proteome</keyword>
<accession>A0A501XB90</accession>
<dbReference type="AlphaFoldDB" id="A0A501XB90"/>
<proteinExistence type="predicted"/>
<evidence type="ECO:0000256" key="1">
    <source>
        <dbReference type="SAM" id="MobiDB-lite"/>
    </source>
</evidence>
<sequence length="394" mass="45635">MNLLRFGENYEIQLKPKPTTTFPFLNKEFKTVKVNMDNFRFYATNNQTHEDFGNYIVFLLGLVPIYSDMWFDVTYLANGKTITYHSSFEDILNFERVLDGTMLSLNNAMDQDFSFATSKELEITFTAMCVNGAAFSFDVIVNQVEDNFLSPIENKKLLELSTYSISETIKHNKEIIMKLIELGVEEDPTLNYEDFSPEMISNDLKENYASLLEFLSKNAKINKNIIKYPVEFNVSDEEISEYKITWDPTYKKHIEEEKAAQKPIETKVEQKPATPNPAANMFDFSKLGNMSSLFSFDKMMEDTFNSAKVMGVPDDEIINYIENTIDAFKDQLGFNDTYYQQFKEMALSSLKEYINNKNKEKDNQEINKQTKQTQITSPTAEIEEDEEDFDGDVN</sequence>
<name>A0A501XB90_9BACT</name>